<name>A0A2Z6R0T2_9GLOM</name>
<comment type="caution">
    <text evidence="1">The sequence shown here is derived from an EMBL/GenBank/DDBJ whole genome shotgun (WGS) entry which is preliminary data.</text>
</comment>
<proteinExistence type="predicted"/>
<organism evidence="1 3">
    <name type="scientific">Rhizophagus clarus</name>
    <dbReference type="NCBI Taxonomy" id="94130"/>
    <lineage>
        <taxon>Eukaryota</taxon>
        <taxon>Fungi</taxon>
        <taxon>Fungi incertae sedis</taxon>
        <taxon>Mucoromycota</taxon>
        <taxon>Glomeromycotina</taxon>
        <taxon>Glomeromycetes</taxon>
        <taxon>Glomerales</taxon>
        <taxon>Glomeraceae</taxon>
        <taxon>Rhizophagus</taxon>
    </lineage>
</organism>
<dbReference type="EMBL" id="BEXD01001502">
    <property type="protein sequence ID" value="GBB94412.1"/>
    <property type="molecule type" value="Genomic_DNA"/>
</dbReference>
<reference evidence="1 3" key="1">
    <citation type="submission" date="2017-11" db="EMBL/GenBank/DDBJ databases">
        <title>The genome of Rhizophagus clarus HR1 reveals common genetic basis of auxotrophy among arbuscular mycorrhizal fungi.</title>
        <authorList>
            <person name="Kobayashi Y."/>
        </authorList>
    </citation>
    <scope>NUCLEOTIDE SEQUENCE [LARGE SCALE GENOMIC DNA]</scope>
    <source>
        <strain evidence="1 3">HR1</strain>
    </source>
</reference>
<keyword evidence="3" id="KW-1185">Reference proteome</keyword>
<evidence type="ECO:0000313" key="1">
    <source>
        <dbReference type="EMBL" id="GBB94412.1"/>
    </source>
</evidence>
<evidence type="ECO:0000313" key="3">
    <source>
        <dbReference type="Proteomes" id="UP000247702"/>
    </source>
</evidence>
<dbReference type="AlphaFoldDB" id="A0A2Z6R0T2"/>
<evidence type="ECO:0000313" key="2">
    <source>
        <dbReference type="EMBL" id="GES76013.1"/>
    </source>
</evidence>
<dbReference type="Proteomes" id="UP000247702">
    <property type="component" value="Unassembled WGS sequence"/>
</dbReference>
<reference evidence="2" key="2">
    <citation type="submission" date="2019-10" db="EMBL/GenBank/DDBJ databases">
        <title>Conservation and host-specific expression of non-tandemly repeated heterogenous ribosome RNA gene in arbuscular mycorrhizal fungi.</title>
        <authorList>
            <person name="Maeda T."/>
            <person name="Kobayashi Y."/>
            <person name="Nakagawa T."/>
            <person name="Ezawa T."/>
            <person name="Yamaguchi K."/>
            <person name="Bino T."/>
            <person name="Nishimoto Y."/>
            <person name="Shigenobu S."/>
            <person name="Kawaguchi M."/>
        </authorList>
    </citation>
    <scope>NUCLEOTIDE SEQUENCE</scope>
    <source>
        <strain evidence="2">HR1</strain>
    </source>
</reference>
<dbReference type="EMBL" id="BLAL01000018">
    <property type="protein sequence ID" value="GES76013.1"/>
    <property type="molecule type" value="Genomic_DNA"/>
</dbReference>
<dbReference type="OrthoDB" id="2493368at2759"/>
<protein>
    <submittedName>
        <fullName evidence="1">Uncharacterized protein</fullName>
    </submittedName>
</protein>
<sequence>MGESIEVIELLEELEKIKIFMNKLNEDDDDIVEDVVGDAKEMENKNSSKNNVNENEGKFKKWYNKIMNLKIKREKEKYNAKKGYQKFSKWLKDHSDHQLMTVLFIILAGVDITHLDLLGSKIHIRIPSLNLLGSMRFRSFNIYFNAKLSRTSFYVNQVVSLGYTPVYNILKASIDLFNKGLDIIKQLFTLDKKSKTSNLVILRKEKEDVKTKTFNTI</sequence>
<dbReference type="Proteomes" id="UP000615446">
    <property type="component" value="Unassembled WGS sequence"/>
</dbReference>
<accession>A0A2Z6R0T2</accession>
<gene>
    <name evidence="2" type="ORF">RCL2_000341400</name>
    <name evidence="1" type="ORF">RclHR1_02350011</name>
</gene>